<reference evidence="2 3" key="1">
    <citation type="submission" date="2020-02" db="EMBL/GenBank/DDBJ databases">
        <title>Draft genome sequence of Haematococcus lacustris strain NIES-144.</title>
        <authorList>
            <person name="Morimoto D."/>
            <person name="Nakagawa S."/>
            <person name="Yoshida T."/>
            <person name="Sawayama S."/>
        </authorList>
    </citation>
    <scope>NUCLEOTIDE SEQUENCE [LARGE SCALE GENOMIC DNA]</scope>
    <source>
        <strain evidence="2 3">NIES-144</strain>
    </source>
</reference>
<feature type="compositionally biased region" description="Polar residues" evidence="1">
    <location>
        <begin position="94"/>
        <end position="110"/>
    </location>
</feature>
<proteinExistence type="predicted"/>
<comment type="caution">
    <text evidence="2">The sequence shown here is derived from an EMBL/GenBank/DDBJ whole genome shotgun (WGS) entry which is preliminary data.</text>
</comment>
<dbReference type="EMBL" id="BLLF01001855">
    <property type="protein sequence ID" value="GFH21562.1"/>
    <property type="molecule type" value="Genomic_DNA"/>
</dbReference>
<dbReference type="Proteomes" id="UP000485058">
    <property type="component" value="Unassembled WGS sequence"/>
</dbReference>
<dbReference type="AlphaFoldDB" id="A0A699ZZG2"/>
<accession>A0A699ZZG2</accession>
<name>A0A699ZZG2_HAELA</name>
<organism evidence="2 3">
    <name type="scientific">Haematococcus lacustris</name>
    <name type="common">Green alga</name>
    <name type="synonym">Haematococcus pluvialis</name>
    <dbReference type="NCBI Taxonomy" id="44745"/>
    <lineage>
        <taxon>Eukaryota</taxon>
        <taxon>Viridiplantae</taxon>
        <taxon>Chlorophyta</taxon>
        <taxon>core chlorophytes</taxon>
        <taxon>Chlorophyceae</taxon>
        <taxon>CS clade</taxon>
        <taxon>Chlamydomonadales</taxon>
        <taxon>Haematococcaceae</taxon>
        <taxon>Haematococcus</taxon>
    </lineage>
</organism>
<feature type="region of interest" description="Disordered" evidence="1">
    <location>
        <begin position="90"/>
        <end position="110"/>
    </location>
</feature>
<evidence type="ECO:0000256" key="1">
    <source>
        <dbReference type="SAM" id="MobiDB-lite"/>
    </source>
</evidence>
<protein>
    <submittedName>
        <fullName evidence="2">Uncharacterized protein</fullName>
    </submittedName>
</protein>
<evidence type="ECO:0000313" key="2">
    <source>
        <dbReference type="EMBL" id="GFH21562.1"/>
    </source>
</evidence>
<sequence>MAGSKCWLCLHGVSWAGHPGDHVHWAMCTGFTPHSPITPSSTSDPAQMEALVRDKGAAASEDSKTQWSGDKLASPVLTVALSRLDGRPAAAATRQANKTHSTRNNMLACG</sequence>
<gene>
    <name evidence="2" type="ORF">HaLaN_18894</name>
</gene>
<keyword evidence="3" id="KW-1185">Reference proteome</keyword>
<evidence type="ECO:0000313" key="3">
    <source>
        <dbReference type="Proteomes" id="UP000485058"/>
    </source>
</evidence>